<comment type="function">
    <text evidence="3 13">Endonuclease that specifically degrades the RNA of RNA-DNA hybrids.</text>
</comment>
<dbReference type="STRING" id="1802479.A2Y68_00700"/>
<protein>
    <recommendedName>
        <fullName evidence="13">Ribonuclease</fullName>
        <ecNumber evidence="13">3.1.26.4</ecNumber>
    </recommendedName>
</protein>
<dbReference type="InterPro" id="IPR012337">
    <property type="entry name" value="RNaseH-like_sf"/>
</dbReference>
<accession>A0A1F7X4D0</accession>
<organism evidence="15 16">
    <name type="scientific">Candidatus Woesebacteria bacterium RBG_13_46_13</name>
    <dbReference type="NCBI Taxonomy" id="1802479"/>
    <lineage>
        <taxon>Bacteria</taxon>
        <taxon>Candidatus Woeseibacteriota</taxon>
    </lineage>
</organism>
<dbReference type="InterPro" id="IPR024567">
    <property type="entry name" value="RNase_HII/HIII_dom"/>
</dbReference>
<comment type="cofactor">
    <cofactor evidence="12">
        <name>Mn(2+)</name>
        <dbReference type="ChEBI" id="CHEBI:29035"/>
    </cofactor>
    <cofactor evidence="12">
        <name>Mg(2+)</name>
        <dbReference type="ChEBI" id="CHEBI:18420"/>
    </cofactor>
    <text evidence="12">Manganese or magnesium. Binds 1 divalent metal ion per monomer in the absence of substrate. May bind a second metal ion after substrate binding.</text>
</comment>
<keyword evidence="6" id="KW-0963">Cytoplasm</keyword>
<dbReference type="EMBL" id="MGFR01000002">
    <property type="protein sequence ID" value="OGM09932.1"/>
    <property type="molecule type" value="Genomic_DNA"/>
</dbReference>
<keyword evidence="11" id="KW-0464">Manganese</keyword>
<evidence type="ECO:0000256" key="8">
    <source>
        <dbReference type="ARBA" id="ARBA00022723"/>
    </source>
</evidence>
<dbReference type="NCBIfam" id="NF000595">
    <property type="entry name" value="PRK00015.1-3"/>
    <property type="match status" value="1"/>
</dbReference>
<dbReference type="GO" id="GO:0043137">
    <property type="term" value="P:DNA replication, removal of RNA primer"/>
    <property type="evidence" value="ECO:0007669"/>
    <property type="project" value="TreeGrafter"/>
</dbReference>
<reference evidence="15 16" key="1">
    <citation type="journal article" date="2016" name="Nat. Commun.">
        <title>Thousands of microbial genomes shed light on interconnected biogeochemical processes in an aquifer system.</title>
        <authorList>
            <person name="Anantharaman K."/>
            <person name="Brown C.T."/>
            <person name="Hug L.A."/>
            <person name="Sharon I."/>
            <person name="Castelle C.J."/>
            <person name="Probst A.J."/>
            <person name="Thomas B.C."/>
            <person name="Singh A."/>
            <person name="Wilkins M.J."/>
            <person name="Karaoz U."/>
            <person name="Brodie E.L."/>
            <person name="Williams K.H."/>
            <person name="Hubbard S.S."/>
            <person name="Banfield J.F."/>
        </authorList>
    </citation>
    <scope>NUCLEOTIDE SEQUENCE [LARGE SCALE GENOMIC DNA]</scope>
</reference>
<comment type="caution">
    <text evidence="15">The sequence shown here is derived from an EMBL/GenBank/DDBJ whole genome shotgun (WGS) entry which is preliminary data.</text>
</comment>
<feature type="binding site" evidence="12">
    <location>
        <position position="25"/>
    </location>
    <ligand>
        <name>a divalent metal cation</name>
        <dbReference type="ChEBI" id="CHEBI:60240"/>
    </ligand>
</feature>
<dbReference type="InterPro" id="IPR001352">
    <property type="entry name" value="RNase_HII/HIII"/>
</dbReference>
<evidence type="ECO:0000256" key="13">
    <source>
        <dbReference type="RuleBase" id="RU003515"/>
    </source>
</evidence>
<evidence type="ECO:0000256" key="12">
    <source>
        <dbReference type="PROSITE-ProRule" id="PRU01319"/>
    </source>
</evidence>
<evidence type="ECO:0000256" key="1">
    <source>
        <dbReference type="ARBA" id="ARBA00000077"/>
    </source>
</evidence>
<dbReference type="CDD" id="cd07182">
    <property type="entry name" value="RNase_HII_bacteria_HII_like"/>
    <property type="match status" value="1"/>
</dbReference>
<dbReference type="InterPro" id="IPR022898">
    <property type="entry name" value="RNase_HII"/>
</dbReference>
<keyword evidence="7 12" id="KW-0540">Nuclease</keyword>
<dbReference type="InterPro" id="IPR036397">
    <property type="entry name" value="RNaseH_sf"/>
</dbReference>
<dbReference type="GO" id="GO:0005737">
    <property type="term" value="C:cytoplasm"/>
    <property type="evidence" value="ECO:0007669"/>
    <property type="project" value="UniProtKB-SubCell"/>
</dbReference>
<comment type="catalytic activity">
    <reaction evidence="1 12 13">
        <text>Endonucleolytic cleavage to 5'-phosphomonoester.</text>
        <dbReference type="EC" id="3.1.26.4"/>
    </reaction>
</comment>
<comment type="cofactor">
    <cofactor evidence="2">
        <name>Mg(2+)</name>
        <dbReference type="ChEBI" id="CHEBI:18420"/>
    </cofactor>
</comment>
<dbReference type="AlphaFoldDB" id="A0A1F7X4D0"/>
<gene>
    <name evidence="15" type="ORF">A2Y68_00700</name>
</gene>
<dbReference type="PROSITE" id="PS51975">
    <property type="entry name" value="RNASE_H_2"/>
    <property type="match status" value="1"/>
</dbReference>
<evidence type="ECO:0000313" key="16">
    <source>
        <dbReference type="Proteomes" id="UP000176778"/>
    </source>
</evidence>
<keyword evidence="10 12" id="KW-0378">Hydrolase</keyword>
<evidence type="ECO:0000256" key="6">
    <source>
        <dbReference type="ARBA" id="ARBA00022490"/>
    </source>
</evidence>
<dbReference type="EC" id="3.1.26.4" evidence="13"/>
<evidence type="ECO:0000256" key="11">
    <source>
        <dbReference type="ARBA" id="ARBA00023211"/>
    </source>
</evidence>
<proteinExistence type="inferred from homology"/>
<dbReference type="Gene3D" id="3.30.420.10">
    <property type="entry name" value="Ribonuclease H-like superfamily/Ribonuclease H"/>
    <property type="match status" value="1"/>
</dbReference>
<evidence type="ECO:0000256" key="3">
    <source>
        <dbReference type="ARBA" id="ARBA00004065"/>
    </source>
</evidence>
<feature type="binding site" evidence="12">
    <location>
        <position position="123"/>
    </location>
    <ligand>
        <name>a divalent metal cation</name>
        <dbReference type="ChEBI" id="CHEBI:60240"/>
    </ligand>
</feature>
<name>A0A1F7X4D0_9BACT</name>
<evidence type="ECO:0000256" key="9">
    <source>
        <dbReference type="ARBA" id="ARBA00022759"/>
    </source>
</evidence>
<dbReference type="Pfam" id="PF01351">
    <property type="entry name" value="RNase_HII"/>
    <property type="match status" value="1"/>
</dbReference>
<dbReference type="GO" id="GO:0003723">
    <property type="term" value="F:RNA binding"/>
    <property type="evidence" value="ECO:0007669"/>
    <property type="project" value="UniProtKB-UniRule"/>
</dbReference>
<evidence type="ECO:0000256" key="7">
    <source>
        <dbReference type="ARBA" id="ARBA00022722"/>
    </source>
</evidence>
<evidence type="ECO:0000256" key="4">
    <source>
        <dbReference type="ARBA" id="ARBA00004496"/>
    </source>
</evidence>
<evidence type="ECO:0000313" key="15">
    <source>
        <dbReference type="EMBL" id="OGM09932.1"/>
    </source>
</evidence>
<dbReference type="GO" id="GO:0006298">
    <property type="term" value="P:mismatch repair"/>
    <property type="evidence" value="ECO:0007669"/>
    <property type="project" value="TreeGrafter"/>
</dbReference>
<feature type="binding site" evidence="12">
    <location>
        <position position="24"/>
    </location>
    <ligand>
        <name>a divalent metal cation</name>
        <dbReference type="ChEBI" id="CHEBI:60240"/>
    </ligand>
</feature>
<dbReference type="SUPFAM" id="SSF53098">
    <property type="entry name" value="Ribonuclease H-like"/>
    <property type="match status" value="1"/>
</dbReference>
<comment type="subcellular location">
    <subcellularLocation>
        <location evidence="4">Cytoplasm</location>
    </subcellularLocation>
</comment>
<keyword evidence="8 12" id="KW-0479">Metal-binding</keyword>
<dbReference type="GO" id="GO:0046872">
    <property type="term" value="F:metal ion binding"/>
    <property type="evidence" value="ECO:0007669"/>
    <property type="project" value="UniProtKB-KW"/>
</dbReference>
<comment type="similarity">
    <text evidence="5 13">Belongs to the RNase HII family.</text>
</comment>
<keyword evidence="9 12" id="KW-0255">Endonuclease</keyword>
<dbReference type="GO" id="GO:0032299">
    <property type="term" value="C:ribonuclease H2 complex"/>
    <property type="evidence" value="ECO:0007669"/>
    <property type="project" value="TreeGrafter"/>
</dbReference>
<dbReference type="PANTHER" id="PTHR10954:SF18">
    <property type="entry name" value="RIBONUCLEASE HII"/>
    <property type="match status" value="1"/>
</dbReference>
<feature type="domain" description="RNase H type-2" evidence="14">
    <location>
        <begin position="18"/>
        <end position="233"/>
    </location>
</feature>
<evidence type="ECO:0000256" key="5">
    <source>
        <dbReference type="ARBA" id="ARBA00007383"/>
    </source>
</evidence>
<sequence>MRTPSFRFEKILWEKRYKFVAGADEVGRGSFAGPIVAGCVIFPQKLLIPKEIHINDSKKLSPKRREIAEIWIKENCLGWGIGQVNTTLINRIGMAKATRMAFRKAISAARSKSGQPIDYLLVDAFFVPYTSGLPVRRRKDSRGRFRKNPRGRQKAIVDGDEKSLTIGAASIIAKAYRDKLMTGLGQKPKFRIYGWGRNKGYGTKEHQAAILKHGITRYHRKAFVNSFFSSRAR</sequence>
<evidence type="ECO:0000259" key="14">
    <source>
        <dbReference type="PROSITE" id="PS51975"/>
    </source>
</evidence>
<dbReference type="PANTHER" id="PTHR10954">
    <property type="entry name" value="RIBONUCLEASE H2 SUBUNIT A"/>
    <property type="match status" value="1"/>
</dbReference>
<dbReference type="Proteomes" id="UP000176778">
    <property type="component" value="Unassembled WGS sequence"/>
</dbReference>
<dbReference type="GO" id="GO:0004523">
    <property type="term" value="F:RNA-DNA hybrid ribonuclease activity"/>
    <property type="evidence" value="ECO:0007669"/>
    <property type="project" value="UniProtKB-UniRule"/>
</dbReference>
<evidence type="ECO:0000256" key="10">
    <source>
        <dbReference type="ARBA" id="ARBA00022801"/>
    </source>
</evidence>
<evidence type="ECO:0000256" key="2">
    <source>
        <dbReference type="ARBA" id="ARBA00001946"/>
    </source>
</evidence>